<dbReference type="InterPro" id="IPR000994">
    <property type="entry name" value="Pept_M24"/>
</dbReference>
<dbReference type="OrthoDB" id="9806388at2"/>
<keyword evidence="2" id="KW-1185">Reference proteome</keyword>
<keyword evidence="1" id="KW-0378">Hydrolase</keyword>
<dbReference type="RefSeq" id="WP_067978086.1">
    <property type="nucleotide sequence ID" value="NZ_CP014163.1"/>
</dbReference>
<dbReference type="Pfam" id="PF01321">
    <property type="entry name" value="Creatinase_N"/>
    <property type="match status" value="1"/>
</dbReference>
<dbReference type="Pfam" id="PF00557">
    <property type="entry name" value="Peptidase_M24"/>
    <property type="match status" value="1"/>
</dbReference>
<name>A0A0X8FKK8_9LACT</name>
<dbReference type="Proteomes" id="UP000062260">
    <property type="component" value="Chromosome"/>
</dbReference>
<dbReference type="InterPro" id="IPR000587">
    <property type="entry name" value="Creatinase_N"/>
</dbReference>
<dbReference type="SUPFAM" id="SSF53092">
    <property type="entry name" value="Creatinase/prolidase N-terminal domain"/>
    <property type="match status" value="1"/>
</dbReference>
<dbReference type="PANTHER" id="PTHR46112">
    <property type="entry name" value="AMINOPEPTIDASE"/>
    <property type="match status" value="1"/>
</dbReference>
<dbReference type="SUPFAM" id="SSF55920">
    <property type="entry name" value="Creatinase/aminopeptidase"/>
    <property type="match status" value="1"/>
</dbReference>
<organism evidence="1 2">
    <name type="scientific">Aerococcus urinaehominis</name>
    <dbReference type="NCBI Taxonomy" id="128944"/>
    <lineage>
        <taxon>Bacteria</taxon>
        <taxon>Bacillati</taxon>
        <taxon>Bacillota</taxon>
        <taxon>Bacilli</taxon>
        <taxon>Lactobacillales</taxon>
        <taxon>Aerococcaceae</taxon>
        <taxon>Aerococcus</taxon>
    </lineage>
</organism>
<dbReference type="InterPro" id="IPR029149">
    <property type="entry name" value="Creatin/AminoP/Spt16_N"/>
</dbReference>
<gene>
    <name evidence="1" type="ORF">AWM75_03075</name>
</gene>
<accession>A0A0X8FKK8</accession>
<keyword evidence="1" id="KW-0031">Aminopeptidase</keyword>
<dbReference type="Gene3D" id="3.90.230.10">
    <property type="entry name" value="Creatinase/methionine aminopeptidase superfamily"/>
    <property type="match status" value="1"/>
</dbReference>
<dbReference type="AlphaFoldDB" id="A0A0X8FKK8"/>
<protein>
    <submittedName>
        <fullName evidence="1">Xaa-Pro aminopeptidase</fullName>
    </submittedName>
</protein>
<proteinExistence type="predicted"/>
<reference evidence="1 2" key="1">
    <citation type="journal article" date="2016" name="Genome Announc.">
        <title>Complete Genome Sequences of Aerococcus christensenii CCUG 28831T, Aerococcus sanguinicola CCUG 43001T, Aerococcus urinae CCUG 36881T, Aerococcus urinaeequi CCUG 28094T, Aerococcus urinaehominis CCUG 42038 BT, and Aerococcus viridans CCUG 4311T.</title>
        <authorList>
            <person name="Carkaci D."/>
            <person name="Dargis R."/>
            <person name="Nielsen X.C."/>
            <person name="Skovgaard O."/>
            <person name="Fuursted K."/>
            <person name="Christensen J.J."/>
        </authorList>
    </citation>
    <scope>NUCLEOTIDE SEQUENCE [LARGE SCALE GENOMIC DNA]</scope>
    <source>
        <strain evidence="1 2">CCUG42038B</strain>
    </source>
</reference>
<evidence type="ECO:0000313" key="1">
    <source>
        <dbReference type="EMBL" id="AMB99043.1"/>
    </source>
</evidence>
<keyword evidence="1" id="KW-0645">Protease</keyword>
<reference evidence="2" key="2">
    <citation type="submission" date="2016-01" db="EMBL/GenBank/DDBJ databases">
        <title>Six Aerococcus type strain genome sequencing and assembly using PacBio and Illumina Hiseq.</title>
        <authorList>
            <person name="Carkaci D."/>
            <person name="Dargis R."/>
            <person name="Nielsen X.C."/>
            <person name="Skovgaard O."/>
            <person name="Fuursted K."/>
            <person name="Christensen J.J."/>
        </authorList>
    </citation>
    <scope>NUCLEOTIDE SEQUENCE [LARGE SCALE GENOMIC DNA]</scope>
    <source>
        <strain evidence="2">CCUG42038B</strain>
    </source>
</reference>
<sequence>MEEKQRIQQLTEKIATEGFAAIILADPEAIAYYTGYEIEPMERLWLLVIQPNYRPQLIANKLFQFTENPDLDLDILWVDDNTDTIEAFMWLDHFVETHEQVKIGVDKYWPAGQLLPVMSYYSEAKFRLASLYVDAQRGIKSEQEQERMRAASLINDRVMARLATELLPTGPSEIEACQALERYYQEAGADGGFSFPPIVAYGKNGADPHHESDHTRPQVGDAIVVDIGCRHQGYASDMTRTFYYGQVSDLDRQLYQTCLEANLLGIEASQVGQQFQAIDAACRDHIDQAGYGENFVHRTGHFIGRSAHEAGDVSASNYHPVEAGQVFSIEPGIYLSDQTAVRIEDLVIAQAEGPEVINHYPKDLQIIPIQDH</sequence>
<dbReference type="GO" id="GO:0004177">
    <property type="term" value="F:aminopeptidase activity"/>
    <property type="evidence" value="ECO:0007669"/>
    <property type="project" value="UniProtKB-KW"/>
</dbReference>
<evidence type="ECO:0000313" key="2">
    <source>
        <dbReference type="Proteomes" id="UP000062260"/>
    </source>
</evidence>
<dbReference type="PANTHER" id="PTHR46112:SF3">
    <property type="entry name" value="AMINOPEPTIDASE YPDF"/>
    <property type="match status" value="1"/>
</dbReference>
<dbReference type="Gene3D" id="3.40.350.10">
    <property type="entry name" value="Creatinase/prolidase N-terminal domain"/>
    <property type="match status" value="1"/>
</dbReference>
<dbReference type="KEGG" id="auh:AWM75_03075"/>
<dbReference type="STRING" id="128944.AWM75_03075"/>
<dbReference type="EMBL" id="CP014163">
    <property type="protein sequence ID" value="AMB99043.1"/>
    <property type="molecule type" value="Genomic_DNA"/>
</dbReference>
<dbReference type="InterPro" id="IPR036005">
    <property type="entry name" value="Creatinase/aminopeptidase-like"/>
</dbReference>
<dbReference type="InterPro" id="IPR050659">
    <property type="entry name" value="Peptidase_M24B"/>
</dbReference>